<accession>A0A0P9D4A4</accession>
<dbReference type="InterPro" id="IPR036856">
    <property type="entry name" value="Ald_Oxase/Xan_DH_a/b_sf"/>
</dbReference>
<evidence type="ECO:0000259" key="3">
    <source>
        <dbReference type="SMART" id="SM01008"/>
    </source>
</evidence>
<dbReference type="InterPro" id="IPR016208">
    <property type="entry name" value="Ald_Oxase/xanthine_DH-like"/>
</dbReference>
<dbReference type="InterPro" id="IPR008274">
    <property type="entry name" value="AldOxase/xan_DH_MoCoBD1"/>
</dbReference>
<dbReference type="RefSeq" id="WP_054963810.1">
    <property type="nucleotide sequence ID" value="NZ_LJCQ01000044.1"/>
</dbReference>
<dbReference type="SUPFAM" id="SSF56003">
    <property type="entry name" value="Molybdenum cofactor-binding domain"/>
    <property type="match status" value="1"/>
</dbReference>
<dbReference type="Gene3D" id="3.30.365.10">
    <property type="entry name" value="Aldehyde oxidase/xanthine dehydrogenase, molybdopterin binding domain"/>
    <property type="match status" value="5"/>
</dbReference>
<sequence>MYLNRFVNGQGKYIDDIKMDNMLYMAIARSPYAHARIKNIKGGLNSSELKAYYTLDDHAMREPVLAIDEVNYVGQCVAAFFSENRYEAEDLVNTLEVDYEPLDAVASIDEALKHPPVRHGMKDNIMETEEIGKKFSEKDIDFDLKVSDSIFMDRVLANPMETRGIVADYRDGVLNVYISSQSVHRMKAGIMKALNLPEDKVNVYHVDTGGAFGLKALLFPEYIIACYASMKYKRPVKWIETRTEHLQSAHAGRGIMADITLYAKKDGRITGLDGTVYLDSGAYYADADKVDMGNVVHEVTGPYFIENAHLTAKYVLTNKSLNGYYRGAGKPEASIIMERMIDLLADRLNMDIADIRLKNATEKPFKSPLGLDMNYPTKPFLEAALKHFDYYNLSKKEKLGISLFILDEDTAPGESCRIHVKDGRVHVYFGGDVSGQGHELFTQEILSNEFGIDKNLISLEYDDTVTLKDGTGTWGSRSGITHTSVLMKTAEIIKNDVIKKFGKYDSKLLLENEFNEYYYYKIDYNANSVNFNMVSCDINDINSIKVYAYYDLGKVINRKNVLGSIHGGSLQAISETLCETMRYSDDGQLITNNIADAGLLTADRIPEFNIELVENPSEFPSKAKGIGESPMIGIPSALARSIELQTKKRVTKFPIDDLKLFNKCMDL</sequence>
<dbReference type="InterPro" id="IPR037165">
    <property type="entry name" value="AldOxase/xan_DH_Mopterin-bd_sf"/>
</dbReference>
<name>A0A0P9D4A4_9ARCH</name>
<comment type="caution">
    <text evidence="4">The sequence shown here is derived from an EMBL/GenBank/DDBJ whole genome shotgun (WGS) entry which is preliminary data.</text>
</comment>
<dbReference type="PANTHER" id="PTHR11908">
    <property type="entry name" value="XANTHINE DEHYDROGENASE"/>
    <property type="match status" value="1"/>
</dbReference>
<protein>
    <submittedName>
        <fullName evidence="4">Carbon monoxide dehydrogenase</fullName>
    </submittedName>
</protein>
<feature type="domain" description="Aldehyde oxidase/xanthine dehydrogenase a/b hammerhead" evidence="3">
    <location>
        <begin position="8"/>
        <end position="103"/>
    </location>
</feature>
<keyword evidence="2" id="KW-0560">Oxidoreductase</keyword>
<dbReference type="SUPFAM" id="SSF54665">
    <property type="entry name" value="CO dehydrogenase molybdoprotein N-domain-like"/>
    <property type="match status" value="1"/>
</dbReference>
<dbReference type="InterPro" id="IPR000674">
    <property type="entry name" value="Ald_Oxase/Xan_DH_a/b"/>
</dbReference>
<evidence type="ECO:0000256" key="1">
    <source>
        <dbReference type="ARBA" id="ARBA00022505"/>
    </source>
</evidence>
<organism evidence="4 5">
    <name type="scientific">Acidiplasma aeolicum</name>
    <dbReference type="NCBI Taxonomy" id="507754"/>
    <lineage>
        <taxon>Archaea</taxon>
        <taxon>Methanobacteriati</taxon>
        <taxon>Thermoplasmatota</taxon>
        <taxon>Thermoplasmata</taxon>
        <taxon>Thermoplasmatales</taxon>
        <taxon>Ferroplasmaceae</taxon>
        <taxon>Acidiplasma</taxon>
    </lineage>
</organism>
<keyword evidence="1" id="KW-0500">Molybdenum</keyword>
<dbReference type="PATRIC" id="fig|507754.4.peg.469"/>
<dbReference type="Gene3D" id="3.90.1170.50">
    <property type="entry name" value="Aldehyde oxidase/xanthine dehydrogenase, a/b hammerhead"/>
    <property type="match status" value="1"/>
</dbReference>
<proteinExistence type="predicted"/>
<dbReference type="PANTHER" id="PTHR11908:SF132">
    <property type="entry name" value="ALDEHYDE OXIDASE 1-RELATED"/>
    <property type="match status" value="1"/>
</dbReference>
<dbReference type="Proteomes" id="UP000050515">
    <property type="component" value="Unassembled WGS sequence"/>
</dbReference>
<dbReference type="Pfam" id="PF02738">
    <property type="entry name" value="MoCoBD_1"/>
    <property type="match status" value="1"/>
</dbReference>
<gene>
    <name evidence="4" type="ORF">SE19_00585</name>
</gene>
<dbReference type="GO" id="GO:0016491">
    <property type="term" value="F:oxidoreductase activity"/>
    <property type="evidence" value="ECO:0007669"/>
    <property type="project" value="UniProtKB-KW"/>
</dbReference>
<evidence type="ECO:0000256" key="2">
    <source>
        <dbReference type="ARBA" id="ARBA00023002"/>
    </source>
</evidence>
<dbReference type="EMBL" id="LJCQ01000044">
    <property type="protein sequence ID" value="KPV47548.1"/>
    <property type="molecule type" value="Genomic_DNA"/>
</dbReference>
<dbReference type="SMART" id="SM01008">
    <property type="entry name" value="Ald_Xan_dh_C"/>
    <property type="match status" value="1"/>
</dbReference>
<dbReference type="Pfam" id="PF01315">
    <property type="entry name" value="Ald_Xan_dh_C"/>
    <property type="match status" value="1"/>
</dbReference>
<dbReference type="GO" id="GO:0005506">
    <property type="term" value="F:iron ion binding"/>
    <property type="evidence" value="ECO:0007669"/>
    <property type="project" value="InterPro"/>
</dbReference>
<evidence type="ECO:0000313" key="5">
    <source>
        <dbReference type="Proteomes" id="UP000050515"/>
    </source>
</evidence>
<dbReference type="Pfam" id="PF20256">
    <property type="entry name" value="MoCoBD_2"/>
    <property type="match status" value="2"/>
</dbReference>
<dbReference type="AlphaFoldDB" id="A0A0P9D4A4"/>
<reference evidence="4 5" key="1">
    <citation type="submission" date="2015-09" db="EMBL/GenBank/DDBJ databases">
        <title>Draft genome sequence of Acidiplasma aeolicum DSM 18409.</title>
        <authorList>
            <person name="Hemp J."/>
        </authorList>
    </citation>
    <scope>NUCLEOTIDE SEQUENCE [LARGE SCALE GENOMIC DNA]</scope>
    <source>
        <strain evidence="4 5">V</strain>
    </source>
</reference>
<evidence type="ECO:0000313" key="4">
    <source>
        <dbReference type="EMBL" id="KPV47548.1"/>
    </source>
</evidence>
<dbReference type="InterPro" id="IPR046867">
    <property type="entry name" value="AldOxase/xan_DH_MoCoBD2"/>
</dbReference>